<proteinExistence type="predicted"/>
<protein>
    <submittedName>
        <fullName evidence="2">Uncharacterized protein</fullName>
    </submittedName>
</protein>
<dbReference type="Proteomes" id="UP000626109">
    <property type="component" value="Unassembled WGS sequence"/>
</dbReference>
<sequence>EAARPGEDADSWRHEGSVFKCLADRGDVNFALEADVAKAHRRCLVREADWGLQCCRLSKGRTWVNRVGTFGVSSAGYHWSRLAGGIARLVWSLSDWNHWIFQPIYADDLRWTASGRNKFWALLLFLYLCVLVGTPFSWAKTKGRIACDYVGYWLDVGRFEIGISEGRAQWMMKWIKQITAGKHVLVRHLREGLGRLGFASGVLEWSKPFLAPLYSWTAAAPQGAFLPVPSVIKLTLGWMLEQLETKNWMTLCRRKKDLGTIFKADAKGETDFVVLGGWECRDGCPTKTARWFSVRVTKVMAPWLFEKGHGSRTIAASELLASLFCILAFLPGEPDPLAGELVLTGVTDNQGNAFIVNKMLTTKWPVAPVLMEFTSQLAKRRMWLQLKWAARELNTEADALTNDDFQLFDQAKRIPICYEQIMDASLVLKRYLRLGETFYQDLAEIKNERATTKMAATGRNRDEP</sequence>
<comment type="caution">
    <text evidence="2">The sequence shown here is derived from an EMBL/GenBank/DDBJ whole genome shotgun (WGS) entry which is preliminary data.</text>
</comment>
<organism evidence="2 3">
    <name type="scientific">Polarella glacialis</name>
    <name type="common">Dinoflagellate</name>
    <dbReference type="NCBI Taxonomy" id="89957"/>
    <lineage>
        <taxon>Eukaryota</taxon>
        <taxon>Sar</taxon>
        <taxon>Alveolata</taxon>
        <taxon>Dinophyceae</taxon>
        <taxon>Suessiales</taxon>
        <taxon>Suessiaceae</taxon>
        <taxon>Polarella</taxon>
    </lineage>
</organism>
<accession>A0A813J1V1</accession>
<feature type="transmembrane region" description="Helical" evidence="1">
    <location>
        <begin position="119"/>
        <end position="138"/>
    </location>
</feature>
<dbReference type="PANTHER" id="PTHR33050">
    <property type="entry name" value="REVERSE TRANSCRIPTASE DOMAIN-CONTAINING PROTEIN"/>
    <property type="match status" value="1"/>
</dbReference>
<reference evidence="2" key="1">
    <citation type="submission" date="2021-02" db="EMBL/GenBank/DDBJ databases">
        <authorList>
            <person name="Dougan E. K."/>
            <person name="Rhodes N."/>
            <person name="Thang M."/>
            <person name="Chan C."/>
        </authorList>
    </citation>
    <scope>NUCLEOTIDE SEQUENCE</scope>
</reference>
<evidence type="ECO:0000313" key="2">
    <source>
        <dbReference type="EMBL" id="CAE8670254.1"/>
    </source>
</evidence>
<evidence type="ECO:0000256" key="1">
    <source>
        <dbReference type="SAM" id="Phobius"/>
    </source>
</evidence>
<keyword evidence="1" id="KW-0812">Transmembrane</keyword>
<keyword evidence="1" id="KW-0472">Membrane</keyword>
<dbReference type="PANTHER" id="PTHR33050:SF7">
    <property type="entry name" value="RIBONUCLEASE H"/>
    <property type="match status" value="1"/>
</dbReference>
<dbReference type="InterPro" id="IPR052055">
    <property type="entry name" value="Hepadnavirus_pol/RT"/>
</dbReference>
<feature type="non-terminal residue" evidence="2">
    <location>
        <position position="1"/>
    </location>
</feature>
<gene>
    <name evidence="2" type="ORF">PGLA2088_LOCUS17410</name>
</gene>
<evidence type="ECO:0000313" key="3">
    <source>
        <dbReference type="Proteomes" id="UP000626109"/>
    </source>
</evidence>
<dbReference type="AlphaFoldDB" id="A0A813J1V1"/>
<keyword evidence="1" id="KW-1133">Transmembrane helix</keyword>
<name>A0A813J1V1_POLGL</name>
<feature type="non-terminal residue" evidence="2">
    <location>
        <position position="464"/>
    </location>
</feature>
<dbReference type="EMBL" id="CAJNNW010023097">
    <property type="protein sequence ID" value="CAE8670254.1"/>
    <property type="molecule type" value="Genomic_DNA"/>
</dbReference>